<dbReference type="Proteomes" id="UP001165079">
    <property type="component" value="Unassembled WGS sequence"/>
</dbReference>
<sequence>MRRREDFRLTLEHTMTKVETALAGHGLLQLYDAWNLLLSALWSPAWLETAAATKEWVMRRLDAAQGETMARARAAGVPGLYSAALAASGVTWHHLRVIDSFVADVPDPEYHLGRFMDAMGGQIRASAADFRAAPPQDLSADHFFEAIAYFGRRDLEPPVLVTRSGAALGGDPVAAAERDLADCLTPGVDAVVVLSSGSTGGLAVVVARDGVGEITVPSFTPEWLRRAAGRLESGDLAGLLDTLWHELAAKVLALVPGDCPRVAWCLTGPWRRLPVTGAVAADGSGSLLRSSVSTVIPDPWALSRVAGERLVERPAVLAVVAPNTRLRPGLDDLGDMRAELADGRRVLRVAGSEFTLLGGDVAAADLIGRCHGHDVIELHCHGDVLDGHAVPSLLLRDSAIGWEDLAMERFTRPRVALLTACRVGRTPDAYSADGHSVAHALFERGVPLVAASLWDMDAAAGEIFTGAFHRRLAADRGPVPLTIVRESLMELEHRARDPRFWAGVTLIGG</sequence>
<protein>
    <recommendedName>
        <fullName evidence="1">CHAT domain-containing protein</fullName>
    </recommendedName>
</protein>
<dbReference type="AlphaFoldDB" id="A0A9W6W6P4"/>
<evidence type="ECO:0000313" key="3">
    <source>
        <dbReference type="Proteomes" id="UP001165079"/>
    </source>
</evidence>
<proteinExistence type="predicted"/>
<accession>A0A9W6W6P4</accession>
<evidence type="ECO:0000313" key="2">
    <source>
        <dbReference type="EMBL" id="GLZ81772.1"/>
    </source>
</evidence>
<reference evidence="2" key="1">
    <citation type="submission" date="2023-03" db="EMBL/GenBank/DDBJ databases">
        <title>Actinorhabdospora filicis NBRC 111898.</title>
        <authorList>
            <person name="Ichikawa N."/>
            <person name="Sato H."/>
            <person name="Tonouchi N."/>
        </authorList>
    </citation>
    <scope>NUCLEOTIDE SEQUENCE</scope>
    <source>
        <strain evidence="2">NBRC 111898</strain>
    </source>
</reference>
<evidence type="ECO:0000259" key="1">
    <source>
        <dbReference type="Pfam" id="PF12770"/>
    </source>
</evidence>
<dbReference type="RefSeq" id="WP_285667327.1">
    <property type="nucleotide sequence ID" value="NZ_BSTX01000007.1"/>
</dbReference>
<dbReference type="InterPro" id="IPR024983">
    <property type="entry name" value="CHAT_dom"/>
</dbReference>
<gene>
    <name evidence="2" type="ORF">Afil01_65790</name>
</gene>
<name>A0A9W6W6P4_9ACTN</name>
<organism evidence="2 3">
    <name type="scientific">Actinorhabdospora filicis</name>
    <dbReference type="NCBI Taxonomy" id="1785913"/>
    <lineage>
        <taxon>Bacteria</taxon>
        <taxon>Bacillati</taxon>
        <taxon>Actinomycetota</taxon>
        <taxon>Actinomycetes</taxon>
        <taxon>Micromonosporales</taxon>
        <taxon>Micromonosporaceae</taxon>
        <taxon>Actinorhabdospora</taxon>
    </lineage>
</organism>
<keyword evidence="3" id="KW-1185">Reference proteome</keyword>
<dbReference type="EMBL" id="BSTX01000007">
    <property type="protein sequence ID" value="GLZ81772.1"/>
    <property type="molecule type" value="Genomic_DNA"/>
</dbReference>
<feature type="domain" description="CHAT" evidence="1">
    <location>
        <begin position="240"/>
        <end position="508"/>
    </location>
</feature>
<dbReference type="Pfam" id="PF12770">
    <property type="entry name" value="CHAT"/>
    <property type="match status" value="1"/>
</dbReference>
<comment type="caution">
    <text evidence="2">The sequence shown here is derived from an EMBL/GenBank/DDBJ whole genome shotgun (WGS) entry which is preliminary data.</text>
</comment>